<protein>
    <submittedName>
        <fullName evidence="2">Uncharacterized protein</fullName>
    </submittedName>
</protein>
<reference evidence="2 3" key="1">
    <citation type="submission" date="2019-05" db="EMBL/GenBank/DDBJ databases">
        <title>Another draft genome of Portunus trituberculatus and its Hox gene families provides insights of decapod evolution.</title>
        <authorList>
            <person name="Jeong J.-H."/>
            <person name="Song I."/>
            <person name="Kim S."/>
            <person name="Choi T."/>
            <person name="Kim D."/>
            <person name="Ryu S."/>
            <person name="Kim W."/>
        </authorList>
    </citation>
    <scope>NUCLEOTIDE SEQUENCE [LARGE SCALE GENOMIC DNA]</scope>
    <source>
        <tissue evidence="2">Muscle</tissue>
    </source>
</reference>
<dbReference type="AlphaFoldDB" id="A0A5B7DI14"/>
<name>A0A5B7DI14_PORTR</name>
<feature type="transmembrane region" description="Helical" evidence="1">
    <location>
        <begin position="66"/>
        <end position="88"/>
    </location>
</feature>
<gene>
    <name evidence="2" type="ORF">E2C01_013806</name>
</gene>
<proteinExistence type="predicted"/>
<evidence type="ECO:0000256" key="1">
    <source>
        <dbReference type="SAM" id="Phobius"/>
    </source>
</evidence>
<keyword evidence="3" id="KW-1185">Reference proteome</keyword>
<evidence type="ECO:0000313" key="3">
    <source>
        <dbReference type="Proteomes" id="UP000324222"/>
    </source>
</evidence>
<dbReference type="EMBL" id="VSRR010000916">
    <property type="protein sequence ID" value="MPC20844.1"/>
    <property type="molecule type" value="Genomic_DNA"/>
</dbReference>
<sequence length="98" mass="11441">MLVTHCLLIHLVRQSRKKRRLWRREWLARRALELSVASRLVKELALKSETSTYARKQAQIGTFEPAIIVVVVVVMVVVLLIVVVMVAVERWRLQIEQL</sequence>
<dbReference type="Proteomes" id="UP000324222">
    <property type="component" value="Unassembled WGS sequence"/>
</dbReference>
<comment type="caution">
    <text evidence="2">The sequence shown here is derived from an EMBL/GenBank/DDBJ whole genome shotgun (WGS) entry which is preliminary data.</text>
</comment>
<keyword evidence="1" id="KW-0472">Membrane</keyword>
<organism evidence="2 3">
    <name type="scientific">Portunus trituberculatus</name>
    <name type="common">Swimming crab</name>
    <name type="synonym">Neptunus trituberculatus</name>
    <dbReference type="NCBI Taxonomy" id="210409"/>
    <lineage>
        <taxon>Eukaryota</taxon>
        <taxon>Metazoa</taxon>
        <taxon>Ecdysozoa</taxon>
        <taxon>Arthropoda</taxon>
        <taxon>Crustacea</taxon>
        <taxon>Multicrustacea</taxon>
        <taxon>Malacostraca</taxon>
        <taxon>Eumalacostraca</taxon>
        <taxon>Eucarida</taxon>
        <taxon>Decapoda</taxon>
        <taxon>Pleocyemata</taxon>
        <taxon>Brachyura</taxon>
        <taxon>Eubrachyura</taxon>
        <taxon>Portunoidea</taxon>
        <taxon>Portunidae</taxon>
        <taxon>Portuninae</taxon>
        <taxon>Portunus</taxon>
    </lineage>
</organism>
<evidence type="ECO:0000313" key="2">
    <source>
        <dbReference type="EMBL" id="MPC20844.1"/>
    </source>
</evidence>
<keyword evidence="1" id="KW-0812">Transmembrane</keyword>
<accession>A0A5B7DI14</accession>
<keyword evidence="1" id="KW-1133">Transmembrane helix</keyword>